<dbReference type="SUPFAM" id="SSF48498">
    <property type="entry name" value="Tetracyclin repressor-like, C-terminal domain"/>
    <property type="match status" value="1"/>
</dbReference>
<dbReference type="STRING" id="1121439.dsat_2029"/>
<keyword evidence="2 4" id="KW-0238">DNA-binding</keyword>
<gene>
    <name evidence="6" type="ORF">dsat_2029</name>
</gene>
<dbReference type="Pfam" id="PF13305">
    <property type="entry name" value="TetR_C_33"/>
    <property type="match status" value="1"/>
</dbReference>
<dbReference type="PATRIC" id="fig|1121439.3.peg.414"/>
<dbReference type="InterPro" id="IPR001647">
    <property type="entry name" value="HTH_TetR"/>
</dbReference>
<reference evidence="6 7" key="1">
    <citation type="journal article" date="2013" name="Genome Announc.">
        <title>Draft genome sequences for three mercury-methylating, sulfate-reducing bacteria.</title>
        <authorList>
            <person name="Brown S.D."/>
            <person name="Hurt R.A.Jr."/>
            <person name="Gilmour C.C."/>
            <person name="Elias D.A."/>
        </authorList>
    </citation>
    <scope>NUCLEOTIDE SEQUENCE [LARGE SCALE GENOMIC DNA]</scope>
    <source>
        <strain evidence="6 7">DSM 16529</strain>
    </source>
</reference>
<evidence type="ECO:0000256" key="3">
    <source>
        <dbReference type="ARBA" id="ARBA00023163"/>
    </source>
</evidence>
<evidence type="ECO:0000313" key="7">
    <source>
        <dbReference type="Proteomes" id="UP000014975"/>
    </source>
</evidence>
<dbReference type="EMBL" id="ATHI01000003">
    <property type="protein sequence ID" value="EPR35688.1"/>
    <property type="molecule type" value="Genomic_DNA"/>
</dbReference>
<dbReference type="SUPFAM" id="SSF46689">
    <property type="entry name" value="Homeodomain-like"/>
    <property type="match status" value="1"/>
</dbReference>
<accession>S7UTN2</accession>
<dbReference type="Gene3D" id="1.10.357.10">
    <property type="entry name" value="Tetracycline Repressor, domain 2"/>
    <property type="match status" value="1"/>
</dbReference>
<dbReference type="PANTHER" id="PTHR30055">
    <property type="entry name" value="HTH-TYPE TRANSCRIPTIONAL REGULATOR RUTR"/>
    <property type="match status" value="1"/>
</dbReference>
<sequence length="199" mass="22386">MRTAERKRREQERMRKAILDASLALFAKGGIRAVSMRNIAERIAYSPGTIYRYFEGKGSILQELRVGAFAIFYDRVIDQSHLEDPLEQLQATAKAYINFALERPEYYELMFNTPEVPATQDPDGSMPPMRSYLTFRSNVAACLAAGHFPKTDPDQAAVALWAALHGLSGLLLAGMLRMAPEEERLTLALNAMDFALRRN</sequence>
<dbReference type="GO" id="GO:0003700">
    <property type="term" value="F:DNA-binding transcription factor activity"/>
    <property type="evidence" value="ECO:0007669"/>
    <property type="project" value="TreeGrafter"/>
</dbReference>
<keyword evidence="1" id="KW-0805">Transcription regulation</keyword>
<name>S7UTN2_9BACT</name>
<dbReference type="InterPro" id="IPR036271">
    <property type="entry name" value="Tet_transcr_reg_TetR-rel_C_sf"/>
</dbReference>
<dbReference type="AlphaFoldDB" id="S7UTN2"/>
<feature type="domain" description="HTH tetR-type" evidence="5">
    <location>
        <begin position="12"/>
        <end position="72"/>
    </location>
</feature>
<evidence type="ECO:0000256" key="2">
    <source>
        <dbReference type="ARBA" id="ARBA00023125"/>
    </source>
</evidence>
<dbReference type="InterPro" id="IPR025996">
    <property type="entry name" value="MT1864/Rv1816-like_C"/>
</dbReference>
<evidence type="ECO:0000259" key="5">
    <source>
        <dbReference type="PROSITE" id="PS50977"/>
    </source>
</evidence>
<proteinExistence type="predicted"/>
<protein>
    <submittedName>
        <fullName evidence="6">Transcriptional regulator, TetR family</fullName>
    </submittedName>
</protein>
<dbReference type="PRINTS" id="PR00455">
    <property type="entry name" value="HTHTETR"/>
</dbReference>
<feature type="DNA-binding region" description="H-T-H motif" evidence="4">
    <location>
        <begin position="35"/>
        <end position="54"/>
    </location>
</feature>
<dbReference type="PROSITE" id="PS50977">
    <property type="entry name" value="HTH_TETR_2"/>
    <property type="match status" value="1"/>
</dbReference>
<keyword evidence="7" id="KW-1185">Reference proteome</keyword>
<organism evidence="6 7">
    <name type="scientific">Alkalidesulfovibrio alkalitolerans DSM 16529</name>
    <dbReference type="NCBI Taxonomy" id="1121439"/>
    <lineage>
        <taxon>Bacteria</taxon>
        <taxon>Pseudomonadati</taxon>
        <taxon>Thermodesulfobacteriota</taxon>
        <taxon>Desulfovibrionia</taxon>
        <taxon>Desulfovibrionales</taxon>
        <taxon>Desulfovibrionaceae</taxon>
        <taxon>Alkalidesulfovibrio</taxon>
    </lineage>
</organism>
<evidence type="ECO:0000313" key="6">
    <source>
        <dbReference type="EMBL" id="EPR35688.1"/>
    </source>
</evidence>
<dbReference type="InterPro" id="IPR050109">
    <property type="entry name" value="HTH-type_TetR-like_transc_reg"/>
</dbReference>
<dbReference type="eggNOG" id="COG1309">
    <property type="taxonomic scope" value="Bacteria"/>
</dbReference>
<evidence type="ECO:0000256" key="1">
    <source>
        <dbReference type="ARBA" id="ARBA00023015"/>
    </source>
</evidence>
<dbReference type="Pfam" id="PF00440">
    <property type="entry name" value="TetR_N"/>
    <property type="match status" value="1"/>
</dbReference>
<evidence type="ECO:0000256" key="4">
    <source>
        <dbReference type="PROSITE-ProRule" id="PRU00335"/>
    </source>
</evidence>
<dbReference type="PANTHER" id="PTHR30055:SF212">
    <property type="entry name" value="TETR-FAMILY FAMILY TRANSCRIPTIONAL REGULATOR"/>
    <property type="match status" value="1"/>
</dbReference>
<dbReference type="InterPro" id="IPR009057">
    <property type="entry name" value="Homeodomain-like_sf"/>
</dbReference>
<dbReference type="Proteomes" id="UP000014975">
    <property type="component" value="Unassembled WGS sequence"/>
</dbReference>
<dbReference type="GO" id="GO:0000976">
    <property type="term" value="F:transcription cis-regulatory region binding"/>
    <property type="evidence" value="ECO:0007669"/>
    <property type="project" value="TreeGrafter"/>
</dbReference>
<keyword evidence="3" id="KW-0804">Transcription</keyword>
<comment type="caution">
    <text evidence="6">The sequence shown here is derived from an EMBL/GenBank/DDBJ whole genome shotgun (WGS) entry which is preliminary data.</text>
</comment>